<evidence type="ECO:0008006" key="4">
    <source>
        <dbReference type="Google" id="ProtNLM"/>
    </source>
</evidence>
<dbReference type="SUPFAM" id="SSF57850">
    <property type="entry name" value="RING/U-box"/>
    <property type="match status" value="1"/>
</dbReference>
<reference evidence="2 3" key="1">
    <citation type="submission" date="2020-02" db="EMBL/GenBank/DDBJ databases">
        <authorList>
            <person name="Ma Q."/>
            <person name="Huang Y."/>
            <person name="Song X."/>
            <person name="Pei D."/>
        </authorList>
    </citation>
    <scope>NUCLEOTIDE SEQUENCE [LARGE SCALE GENOMIC DNA]</scope>
    <source>
        <strain evidence="2">Sxm20200214</strain>
        <tissue evidence="2">Leaf</tissue>
    </source>
</reference>
<proteinExistence type="predicted"/>
<dbReference type="AlphaFoldDB" id="A0A8X7SEK6"/>
<dbReference type="InterPro" id="IPR013083">
    <property type="entry name" value="Znf_RING/FYVE/PHD"/>
</dbReference>
<organism evidence="2 3">
    <name type="scientific">Brassica carinata</name>
    <name type="common">Ethiopian mustard</name>
    <name type="synonym">Abyssinian cabbage</name>
    <dbReference type="NCBI Taxonomy" id="52824"/>
    <lineage>
        <taxon>Eukaryota</taxon>
        <taxon>Viridiplantae</taxon>
        <taxon>Streptophyta</taxon>
        <taxon>Embryophyta</taxon>
        <taxon>Tracheophyta</taxon>
        <taxon>Spermatophyta</taxon>
        <taxon>Magnoliopsida</taxon>
        <taxon>eudicotyledons</taxon>
        <taxon>Gunneridae</taxon>
        <taxon>Pentapetalae</taxon>
        <taxon>rosids</taxon>
        <taxon>malvids</taxon>
        <taxon>Brassicales</taxon>
        <taxon>Brassicaceae</taxon>
        <taxon>Brassiceae</taxon>
        <taxon>Brassica</taxon>
    </lineage>
</organism>
<dbReference type="Proteomes" id="UP000886595">
    <property type="component" value="Unassembled WGS sequence"/>
</dbReference>
<dbReference type="Gene3D" id="3.30.40.10">
    <property type="entry name" value="Zinc/RING finger domain, C3HC4 (zinc finger)"/>
    <property type="match status" value="1"/>
</dbReference>
<keyword evidence="3" id="KW-1185">Reference proteome</keyword>
<name>A0A8X7SEK6_BRACI</name>
<evidence type="ECO:0000313" key="2">
    <source>
        <dbReference type="EMBL" id="KAG2304557.1"/>
    </source>
</evidence>
<protein>
    <recommendedName>
        <fullName evidence="4">RING-type domain-containing protein</fullName>
    </recommendedName>
</protein>
<feature type="region of interest" description="Disordered" evidence="1">
    <location>
        <begin position="23"/>
        <end position="67"/>
    </location>
</feature>
<sequence length="119" mass="12909">MLSRRGRRSVSVSQLLQGKRAGLTLAPAADHTNNADADRERTRGCHPSSVALRLTETDPSRYGTPPARRDGVEALANVVILVPGMECSVCLDYFEMGTVGKQMPCNHSIHPHCLLMLGL</sequence>
<dbReference type="OrthoDB" id="21204at2759"/>
<comment type="caution">
    <text evidence="2">The sequence shown here is derived from an EMBL/GenBank/DDBJ whole genome shotgun (WGS) entry which is preliminary data.</text>
</comment>
<dbReference type="EMBL" id="JAAMPC010000007">
    <property type="protein sequence ID" value="KAG2304557.1"/>
    <property type="molecule type" value="Genomic_DNA"/>
</dbReference>
<gene>
    <name evidence="2" type="ORF">Bca52824_033208</name>
</gene>
<evidence type="ECO:0000313" key="3">
    <source>
        <dbReference type="Proteomes" id="UP000886595"/>
    </source>
</evidence>
<accession>A0A8X7SEK6</accession>
<evidence type="ECO:0000256" key="1">
    <source>
        <dbReference type="SAM" id="MobiDB-lite"/>
    </source>
</evidence>